<evidence type="ECO:0000313" key="1">
    <source>
        <dbReference type="EMBL" id="KAJ9138385.1"/>
    </source>
</evidence>
<dbReference type="Proteomes" id="UP001174694">
    <property type="component" value="Unassembled WGS sequence"/>
</dbReference>
<sequence>MAATTYENFAWRESAPGVWQRDIDEAELFYTSLAKLYEGSGRMFFAITGHVSLTVEVPEGQGRKGTEQHLEDSLRNAWLSLRSEQPAIASRVIYDPETSKWKKTYDVVRNEVDQQAWIGSTFRVISTGQTGLEWCNSDPPAPSLPTLFVIVPPLSTSAHRKAVRRDIVIRSPHDIMDGVGTLHLLNRLVTIAADAYHDGTSIRAPLLDGSEVARLPPPYRVAAAIPQTPTPTQQQRLVDMAAGKSAPAPENGPEVIGIAHKKGAILPGRHQRAARTLSEDQTAHVLAACRAVGATVTHAYHAAIAISLRDMQDRGEEARSVQYHNYILRNERSHCIEPYNTAKYAAAVYHSVSGGSLVVEMIVRASTDAVADEQEQKDEFLGILNIMKDFYHGVNDDPDHYALAPYIWAASTPEIPQLSGDVLQQLPVPPPKASPSVSISSMGLVDKIIASKNGAFDVDNPWVTGEELGNGLGLFLGTFKGQLCCSVAYNDAWHDEESANSFLKRCEDVVFRGLGL</sequence>
<comment type="caution">
    <text evidence="1">The sequence shown here is derived from an EMBL/GenBank/DDBJ whole genome shotgun (WGS) entry which is preliminary data.</text>
</comment>
<evidence type="ECO:0000313" key="2">
    <source>
        <dbReference type="Proteomes" id="UP001174694"/>
    </source>
</evidence>
<proteinExistence type="predicted"/>
<dbReference type="AlphaFoldDB" id="A0AA38RI56"/>
<dbReference type="PANTHER" id="PTHR42034:SF1">
    <property type="entry name" value="CONDENSATION DOMAIN-CONTAINING PROTEIN"/>
    <property type="match status" value="1"/>
</dbReference>
<reference evidence="1" key="1">
    <citation type="submission" date="2022-07" db="EMBL/GenBank/DDBJ databases">
        <title>Fungi with potential for degradation of polypropylene.</title>
        <authorList>
            <person name="Gostincar C."/>
        </authorList>
    </citation>
    <scope>NUCLEOTIDE SEQUENCE</scope>
    <source>
        <strain evidence="1">EXF-13308</strain>
    </source>
</reference>
<keyword evidence="2" id="KW-1185">Reference proteome</keyword>
<dbReference type="InterPro" id="IPR023213">
    <property type="entry name" value="CAT-like_dom_sf"/>
</dbReference>
<gene>
    <name evidence="1" type="ORF">NKR23_g8571</name>
</gene>
<dbReference type="PANTHER" id="PTHR42034">
    <property type="entry name" value="CHROMOSOME 7, WHOLE GENOME SHOTGUN SEQUENCE-RELATED"/>
    <property type="match status" value="1"/>
</dbReference>
<dbReference type="Gene3D" id="3.30.559.30">
    <property type="entry name" value="Nonribosomal peptide synthetase, condensation domain"/>
    <property type="match status" value="1"/>
</dbReference>
<name>A0AA38RI56_9PEZI</name>
<dbReference type="EMBL" id="JANBVO010000030">
    <property type="protein sequence ID" value="KAJ9138385.1"/>
    <property type="molecule type" value="Genomic_DNA"/>
</dbReference>
<protein>
    <submittedName>
        <fullName evidence="1">Cytochrome p450</fullName>
    </submittedName>
</protein>
<dbReference type="Gene3D" id="3.30.559.10">
    <property type="entry name" value="Chloramphenicol acetyltransferase-like domain"/>
    <property type="match status" value="1"/>
</dbReference>
<accession>A0AA38RI56</accession>
<organism evidence="1 2">
    <name type="scientific">Pleurostoma richardsiae</name>
    <dbReference type="NCBI Taxonomy" id="41990"/>
    <lineage>
        <taxon>Eukaryota</taxon>
        <taxon>Fungi</taxon>
        <taxon>Dikarya</taxon>
        <taxon>Ascomycota</taxon>
        <taxon>Pezizomycotina</taxon>
        <taxon>Sordariomycetes</taxon>
        <taxon>Sordariomycetidae</taxon>
        <taxon>Calosphaeriales</taxon>
        <taxon>Pleurostomataceae</taxon>
        <taxon>Pleurostoma</taxon>
    </lineage>
</organism>